<evidence type="ECO:0000256" key="1">
    <source>
        <dbReference type="SAM" id="MobiDB-lite"/>
    </source>
</evidence>
<comment type="caution">
    <text evidence="2">The sequence shown here is derived from an EMBL/GenBank/DDBJ whole genome shotgun (WGS) entry which is preliminary data.</text>
</comment>
<proteinExistence type="predicted"/>
<reference evidence="2 3" key="1">
    <citation type="submission" date="2021-06" db="EMBL/GenBank/DDBJ databases">
        <authorList>
            <person name="Palmer J.M."/>
        </authorList>
    </citation>
    <scope>NUCLEOTIDE SEQUENCE [LARGE SCALE GENOMIC DNA]</scope>
    <source>
        <strain evidence="3">if_2019</strain>
        <tissue evidence="2">Muscle</tissue>
    </source>
</reference>
<accession>A0ABV0T5G0</accession>
<dbReference type="Proteomes" id="UP001482620">
    <property type="component" value="Unassembled WGS sequence"/>
</dbReference>
<gene>
    <name evidence="2" type="ORF">ILYODFUR_031123</name>
</gene>
<keyword evidence="3" id="KW-1185">Reference proteome</keyword>
<name>A0ABV0T5G0_9TELE</name>
<protein>
    <submittedName>
        <fullName evidence="2">Uncharacterized protein</fullName>
    </submittedName>
</protein>
<evidence type="ECO:0000313" key="2">
    <source>
        <dbReference type="EMBL" id="MEQ2226807.1"/>
    </source>
</evidence>
<feature type="compositionally biased region" description="Low complexity" evidence="1">
    <location>
        <begin position="46"/>
        <end position="61"/>
    </location>
</feature>
<dbReference type="EMBL" id="JAHRIQ010016348">
    <property type="protein sequence ID" value="MEQ2226807.1"/>
    <property type="molecule type" value="Genomic_DNA"/>
</dbReference>
<organism evidence="2 3">
    <name type="scientific">Ilyodon furcidens</name>
    <name type="common">goldbreast splitfin</name>
    <dbReference type="NCBI Taxonomy" id="33524"/>
    <lineage>
        <taxon>Eukaryota</taxon>
        <taxon>Metazoa</taxon>
        <taxon>Chordata</taxon>
        <taxon>Craniata</taxon>
        <taxon>Vertebrata</taxon>
        <taxon>Euteleostomi</taxon>
        <taxon>Actinopterygii</taxon>
        <taxon>Neopterygii</taxon>
        <taxon>Teleostei</taxon>
        <taxon>Neoteleostei</taxon>
        <taxon>Acanthomorphata</taxon>
        <taxon>Ovalentaria</taxon>
        <taxon>Atherinomorphae</taxon>
        <taxon>Cyprinodontiformes</taxon>
        <taxon>Goodeidae</taxon>
        <taxon>Ilyodon</taxon>
    </lineage>
</organism>
<sequence length="108" mass="11662">MCLKQYNGQMTTVVMYFSAASTLQASRTSLKGCDRQLSFDPPPPHLQHQASSSPSPLSPQASTPPPVSGSQGEVFSNSNPNTFIQAHVIISIHVFHRGPSAKREINIS</sequence>
<feature type="region of interest" description="Disordered" evidence="1">
    <location>
        <begin position="33"/>
        <end position="78"/>
    </location>
</feature>
<evidence type="ECO:0000313" key="3">
    <source>
        <dbReference type="Proteomes" id="UP001482620"/>
    </source>
</evidence>
<feature type="compositionally biased region" description="Polar residues" evidence="1">
    <location>
        <begin position="68"/>
        <end position="78"/>
    </location>
</feature>